<evidence type="ECO:0000256" key="11">
    <source>
        <dbReference type="RuleBase" id="RU000542"/>
    </source>
</evidence>
<evidence type="ECO:0000259" key="13">
    <source>
        <dbReference type="Pfam" id="PF00438"/>
    </source>
</evidence>
<feature type="binding site" evidence="10">
    <location>
        <position position="277"/>
    </location>
    <ligand>
        <name>ATP</name>
        <dbReference type="ChEBI" id="CHEBI:30616"/>
        <note>ligand shared between two neighboring subunits</note>
    </ligand>
</feature>
<dbReference type="Proteomes" id="UP000238956">
    <property type="component" value="Chromosome"/>
</dbReference>
<evidence type="ECO:0000256" key="4">
    <source>
        <dbReference type="ARBA" id="ARBA00022679"/>
    </source>
</evidence>
<feature type="binding site" description="in other chain" evidence="10">
    <location>
        <begin position="241"/>
        <end position="242"/>
    </location>
    <ligand>
        <name>ATP</name>
        <dbReference type="ChEBI" id="CHEBI:30616"/>
        <note>ligand shared between two neighboring subunits</note>
    </ligand>
</feature>
<dbReference type="InterPro" id="IPR002133">
    <property type="entry name" value="S-AdoMet_synthetase"/>
</dbReference>
<feature type="binding site" evidence="10">
    <location>
        <position position="250"/>
    </location>
    <ligand>
        <name>ATP</name>
        <dbReference type="ChEBI" id="CHEBI:30616"/>
        <note>ligand shared between two neighboring subunits</note>
    </ligand>
</feature>
<protein>
    <recommendedName>
        <fullName evidence="10">S-adenosylmethionine synthase</fullName>
        <shortName evidence="10">AdoMet synthase</shortName>
        <ecNumber evidence="10">2.5.1.6</ecNumber>
    </recommendedName>
    <alternativeName>
        <fullName evidence="10">MAT</fullName>
    </alternativeName>
    <alternativeName>
        <fullName evidence="10">Methionine adenosyltransferase</fullName>
    </alternativeName>
</protein>
<dbReference type="GeneID" id="98392881"/>
<evidence type="ECO:0000259" key="15">
    <source>
        <dbReference type="Pfam" id="PF02773"/>
    </source>
</evidence>
<dbReference type="RefSeq" id="WP_104967501.1">
    <property type="nucleotide sequence ID" value="NZ_CP025536.1"/>
</dbReference>
<dbReference type="InterPro" id="IPR022628">
    <property type="entry name" value="S-AdoMet_synt_N"/>
</dbReference>
<evidence type="ECO:0000256" key="3">
    <source>
        <dbReference type="ARBA" id="ARBA00022563"/>
    </source>
</evidence>
<dbReference type="PROSITE" id="PS00377">
    <property type="entry name" value="ADOMET_SYNTHASE_2"/>
    <property type="match status" value="1"/>
</dbReference>
<evidence type="ECO:0000313" key="17">
    <source>
        <dbReference type="Proteomes" id="UP000238956"/>
    </source>
</evidence>
<feature type="binding site" description="in other chain" evidence="10">
    <location>
        <begin position="174"/>
        <end position="176"/>
    </location>
    <ligand>
        <name>ATP</name>
        <dbReference type="ChEBI" id="CHEBI:30616"/>
        <note>ligand shared between two neighboring subunits</note>
    </ligand>
</feature>
<comment type="cofactor">
    <cofactor evidence="10">
        <name>K(+)</name>
        <dbReference type="ChEBI" id="CHEBI:29103"/>
    </cofactor>
    <text evidence="10">Binds 1 potassium ion per subunit.</text>
</comment>
<comment type="similarity">
    <text evidence="2 10 12">Belongs to the AdoMet synthase family.</text>
</comment>
<feature type="binding site" description="in other chain" evidence="10">
    <location>
        <begin position="256"/>
        <end position="257"/>
    </location>
    <ligand>
        <name>ATP</name>
        <dbReference type="ChEBI" id="CHEBI:30616"/>
        <note>ligand shared between two neighboring subunits</note>
    </ligand>
</feature>
<accession>A0A2L0D399</accession>
<keyword evidence="10" id="KW-0963">Cytoplasm</keyword>
<feature type="binding site" description="in other chain" evidence="10">
    <location>
        <position position="57"/>
    </location>
    <ligand>
        <name>L-methionine</name>
        <dbReference type="ChEBI" id="CHEBI:57844"/>
        <note>ligand shared between two neighboring subunits</note>
    </ligand>
</feature>
<feature type="binding site" evidence="10">
    <location>
        <position position="250"/>
    </location>
    <ligand>
        <name>L-methionine</name>
        <dbReference type="ChEBI" id="CHEBI:57844"/>
        <note>ligand shared between two neighboring subunits</note>
    </ligand>
</feature>
<feature type="binding site" evidence="10">
    <location>
        <position position="18"/>
    </location>
    <ligand>
        <name>Mg(2+)</name>
        <dbReference type="ChEBI" id="CHEBI:18420"/>
    </ligand>
</feature>
<feature type="domain" description="S-adenosylmethionine synthetase C-terminal" evidence="15">
    <location>
        <begin position="244"/>
        <end position="383"/>
    </location>
</feature>
<name>A0A2L0D399_9STRE</name>
<dbReference type="CDD" id="cd18079">
    <property type="entry name" value="S-AdoMet_synt"/>
    <property type="match status" value="1"/>
</dbReference>
<dbReference type="InterPro" id="IPR022631">
    <property type="entry name" value="ADOMET_SYNTHASE_CS"/>
</dbReference>
<reference evidence="16 17" key="1">
    <citation type="submission" date="2017-12" db="EMBL/GenBank/DDBJ databases">
        <authorList>
            <person name="Hurst M.R.H."/>
        </authorList>
    </citation>
    <scope>NUCLEOTIDE SEQUENCE [LARGE SCALE GENOMIC DNA]</scope>
    <source>
        <strain evidence="16 17">TH11417</strain>
    </source>
</reference>
<evidence type="ECO:0000256" key="12">
    <source>
        <dbReference type="RuleBase" id="RU004462"/>
    </source>
</evidence>
<comment type="subcellular location">
    <subcellularLocation>
        <location evidence="10 11">Cytoplasm</location>
    </subcellularLocation>
</comment>
<dbReference type="InterPro" id="IPR022630">
    <property type="entry name" value="S-AdoMet_synt_C"/>
</dbReference>
<comment type="function">
    <text evidence="10">Catalyzes the formation of S-adenosylmethionine (AdoMet) from methionine and ATP. The overall synthetic reaction is composed of two sequential steps, AdoMet formation and the subsequent tripolyphosphate hydrolysis which occurs prior to release of AdoMet from the enzyme.</text>
</comment>
<evidence type="ECO:0000256" key="1">
    <source>
        <dbReference type="ARBA" id="ARBA00005224"/>
    </source>
</evidence>
<dbReference type="UniPathway" id="UPA00315">
    <property type="reaction ID" value="UER00080"/>
</dbReference>
<dbReference type="Gene3D" id="3.30.300.10">
    <property type="match status" value="3"/>
</dbReference>
<evidence type="ECO:0000256" key="5">
    <source>
        <dbReference type="ARBA" id="ARBA00022723"/>
    </source>
</evidence>
<evidence type="ECO:0000313" key="16">
    <source>
        <dbReference type="EMBL" id="AUW96164.1"/>
    </source>
</evidence>
<feature type="binding site" description="in other chain" evidence="10">
    <location>
        <position position="281"/>
    </location>
    <ligand>
        <name>L-methionine</name>
        <dbReference type="ChEBI" id="CHEBI:57844"/>
        <note>ligand shared between two neighboring subunits</note>
    </ligand>
</feature>
<feature type="binding site" evidence="10">
    <location>
        <position position="44"/>
    </location>
    <ligand>
        <name>K(+)</name>
        <dbReference type="ChEBI" id="CHEBI:29103"/>
    </ligand>
</feature>
<keyword evidence="9 10" id="KW-0630">Potassium</keyword>
<evidence type="ECO:0000256" key="2">
    <source>
        <dbReference type="ARBA" id="ARBA00009685"/>
    </source>
</evidence>
<evidence type="ECO:0000256" key="10">
    <source>
        <dbReference type="HAMAP-Rule" id="MF_00086"/>
    </source>
</evidence>
<feature type="domain" description="S-adenosylmethionine synthetase N-terminal" evidence="13">
    <location>
        <begin position="5"/>
        <end position="102"/>
    </location>
</feature>
<dbReference type="SUPFAM" id="SSF55973">
    <property type="entry name" value="S-adenosylmethionine synthetase"/>
    <property type="match status" value="3"/>
</dbReference>
<comment type="subunit">
    <text evidence="10">Homotetramer; dimer of dimers.</text>
</comment>
<keyword evidence="17" id="KW-1185">Reference proteome</keyword>
<feature type="binding site" description="in other chain" evidence="10">
    <location>
        <position position="16"/>
    </location>
    <ligand>
        <name>ATP</name>
        <dbReference type="ChEBI" id="CHEBI:30616"/>
        <note>ligand shared between two neighboring subunits</note>
    </ligand>
</feature>
<feature type="binding site" evidence="10">
    <location>
        <position position="273"/>
    </location>
    <ligand>
        <name>ATP</name>
        <dbReference type="ChEBI" id="CHEBI:30616"/>
        <note>ligand shared between two neighboring subunits</note>
    </ligand>
</feature>
<dbReference type="InterPro" id="IPR022636">
    <property type="entry name" value="S-AdoMet_synthetase_sfam"/>
</dbReference>
<dbReference type="PROSITE" id="PS00376">
    <property type="entry name" value="ADOMET_SYNTHASE_1"/>
    <property type="match status" value="1"/>
</dbReference>
<dbReference type="EC" id="2.5.1.6" evidence="10"/>
<keyword evidence="4 10" id="KW-0808">Transferase</keyword>
<feature type="domain" description="S-adenosylmethionine synthetase central" evidence="14">
    <location>
        <begin position="125"/>
        <end position="242"/>
    </location>
</feature>
<feature type="region of interest" description="Flexible loop" evidence="10">
    <location>
        <begin position="100"/>
        <end position="110"/>
    </location>
</feature>
<dbReference type="GO" id="GO:0005524">
    <property type="term" value="F:ATP binding"/>
    <property type="evidence" value="ECO:0007669"/>
    <property type="project" value="UniProtKB-UniRule"/>
</dbReference>
<evidence type="ECO:0000256" key="9">
    <source>
        <dbReference type="ARBA" id="ARBA00022958"/>
    </source>
</evidence>
<dbReference type="GO" id="GO:0004478">
    <property type="term" value="F:methionine adenosyltransferase activity"/>
    <property type="evidence" value="ECO:0007669"/>
    <property type="project" value="UniProtKB-UniRule"/>
</dbReference>
<evidence type="ECO:0000256" key="7">
    <source>
        <dbReference type="ARBA" id="ARBA00022840"/>
    </source>
</evidence>
<sequence>MSERKLFTSESVSEGHPDKIADQISDAILDAVLEQDPDAHVAAETVVYTGSVHVFGEISTSAYVDINRVVRDTIAEIGYTNAEYGFAAESVGVHPSLVEQSADIAQGVNEALEVREGDKDDLSLIGAGDQGLMFGFAIDETPEFMPLPISLSHQLVRKLAELRKSGVISYLRPDAKSQVTVEYDENDKPVRVDTVVISTQHDPEATNEQIREDIINQVIKAVIPEQYLDDETKFFINPTGRFVIGGPQGDSGLTGRKIIVDTYGGYSRHGGGAFSGKDATKVDRSASYAARYIAKNIVAAGLAKKAEVQLAYAIGVAQPVSVRVDTFGTSTVSEATLEKAVRQIFDLRPAGIIKMLDLKRPIYKQTAAYGHMGRTDIDLPWERLDKVEVLKAAVEKIKIEI</sequence>
<dbReference type="KEGG" id="splr:C0J00_03005"/>
<dbReference type="NCBIfam" id="TIGR01034">
    <property type="entry name" value="metK"/>
    <property type="match status" value="1"/>
</dbReference>
<dbReference type="AlphaFoldDB" id="A0A2L0D399"/>
<organism evidence="16 17">
    <name type="scientific">Streptococcus pluranimalium</name>
    <dbReference type="NCBI Taxonomy" id="82348"/>
    <lineage>
        <taxon>Bacteria</taxon>
        <taxon>Bacillati</taxon>
        <taxon>Bacillota</taxon>
        <taxon>Bacilli</taxon>
        <taxon>Lactobacillales</taxon>
        <taxon>Streptococcaceae</taxon>
        <taxon>Streptococcus</taxon>
    </lineage>
</organism>
<gene>
    <name evidence="10" type="primary">metK</name>
    <name evidence="16" type="ORF">C0J00_03005</name>
</gene>
<reference evidence="16 17" key="2">
    <citation type="submission" date="2018-02" db="EMBL/GenBank/DDBJ databases">
        <title>Whole genome sequencing analysis of Streptococcus pluranimalium isolated from cattle infected mastitis in China.</title>
        <authorList>
            <person name="Zhang J.-R."/>
            <person name="Hu G.-Z."/>
        </authorList>
    </citation>
    <scope>NUCLEOTIDE SEQUENCE [LARGE SCALE GENOMIC DNA]</scope>
    <source>
        <strain evidence="16 17">TH11417</strain>
    </source>
</reference>
<dbReference type="FunFam" id="3.30.300.10:FF:000003">
    <property type="entry name" value="S-adenosylmethionine synthase"/>
    <property type="match status" value="1"/>
</dbReference>
<keyword evidence="7 10" id="KW-0067">ATP-binding</keyword>
<dbReference type="HAMAP" id="MF_00086">
    <property type="entry name" value="S_AdoMet_synth1"/>
    <property type="match status" value="1"/>
</dbReference>
<dbReference type="PIRSF" id="PIRSF000497">
    <property type="entry name" value="MAT"/>
    <property type="match status" value="1"/>
</dbReference>
<dbReference type="GO" id="GO:0006730">
    <property type="term" value="P:one-carbon metabolic process"/>
    <property type="evidence" value="ECO:0007669"/>
    <property type="project" value="UniProtKB-KW"/>
</dbReference>
<dbReference type="Pfam" id="PF02773">
    <property type="entry name" value="S-AdoMet_synt_C"/>
    <property type="match status" value="1"/>
</dbReference>
<dbReference type="GO" id="GO:0005737">
    <property type="term" value="C:cytoplasm"/>
    <property type="evidence" value="ECO:0007669"/>
    <property type="project" value="UniProtKB-SubCell"/>
</dbReference>
<comment type="pathway">
    <text evidence="1 10">Amino-acid biosynthesis; S-adenosyl-L-methionine biosynthesis; S-adenosyl-L-methionine from L-methionine: step 1/1.</text>
</comment>
<dbReference type="PANTHER" id="PTHR11964">
    <property type="entry name" value="S-ADENOSYLMETHIONINE SYNTHETASE"/>
    <property type="match status" value="1"/>
</dbReference>
<dbReference type="Pfam" id="PF02772">
    <property type="entry name" value="S-AdoMet_synt_M"/>
    <property type="match status" value="1"/>
</dbReference>
<comment type="cofactor">
    <cofactor evidence="10">
        <name>Mg(2+)</name>
        <dbReference type="ChEBI" id="CHEBI:18420"/>
    </cofactor>
    <text evidence="10">Binds 2 divalent ions per subunit.</text>
</comment>
<dbReference type="InterPro" id="IPR022629">
    <property type="entry name" value="S-AdoMet_synt_central"/>
</dbReference>
<keyword evidence="5 10" id="KW-0479">Metal-binding</keyword>
<keyword evidence="3 10" id="KW-0554">One-carbon metabolism</keyword>
<dbReference type="GO" id="GO:0006556">
    <property type="term" value="P:S-adenosylmethionine biosynthetic process"/>
    <property type="evidence" value="ECO:0007669"/>
    <property type="project" value="UniProtKB-UniRule"/>
</dbReference>
<evidence type="ECO:0000259" key="14">
    <source>
        <dbReference type="Pfam" id="PF02772"/>
    </source>
</evidence>
<evidence type="ECO:0000256" key="8">
    <source>
        <dbReference type="ARBA" id="ARBA00022842"/>
    </source>
</evidence>
<evidence type="ECO:0000256" key="6">
    <source>
        <dbReference type="ARBA" id="ARBA00022741"/>
    </source>
</evidence>
<dbReference type="EMBL" id="CP025536">
    <property type="protein sequence ID" value="AUW96164.1"/>
    <property type="molecule type" value="Genomic_DNA"/>
</dbReference>
<dbReference type="GO" id="GO:0000287">
    <property type="term" value="F:magnesium ion binding"/>
    <property type="evidence" value="ECO:0007669"/>
    <property type="project" value="UniProtKB-UniRule"/>
</dbReference>
<dbReference type="OrthoDB" id="9801686at2"/>
<feature type="binding site" description="in other chain" evidence="10">
    <location>
        <position position="100"/>
    </location>
    <ligand>
        <name>L-methionine</name>
        <dbReference type="ChEBI" id="CHEBI:57844"/>
        <note>ligand shared between two neighboring subunits</note>
    </ligand>
</feature>
<keyword evidence="8 10" id="KW-0460">Magnesium</keyword>
<keyword evidence="6 10" id="KW-0547">Nucleotide-binding</keyword>
<comment type="catalytic activity">
    <reaction evidence="10">
        <text>L-methionine + ATP + H2O = S-adenosyl-L-methionine + phosphate + diphosphate</text>
        <dbReference type="Rhea" id="RHEA:21080"/>
        <dbReference type="ChEBI" id="CHEBI:15377"/>
        <dbReference type="ChEBI" id="CHEBI:30616"/>
        <dbReference type="ChEBI" id="CHEBI:33019"/>
        <dbReference type="ChEBI" id="CHEBI:43474"/>
        <dbReference type="ChEBI" id="CHEBI:57844"/>
        <dbReference type="ChEBI" id="CHEBI:59789"/>
        <dbReference type="EC" id="2.5.1.6"/>
    </reaction>
</comment>
<proteinExistence type="inferred from homology"/>
<dbReference type="Pfam" id="PF00438">
    <property type="entry name" value="S-AdoMet_synt_N"/>
    <property type="match status" value="1"/>
</dbReference>